<dbReference type="InterPro" id="IPR000843">
    <property type="entry name" value="HTH_LacI"/>
</dbReference>
<dbReference type="PRINTS" id="PR00036">
    <property type="entry name" value="HTHLACI"/>
</dbReference>
<proteinExistence type="predicted"/>
<dbReference type="EMBL" id="JAROCG010000001">
    <property type="protein sequence ID" value="MDN4609415.1"/>
    <property type="molecule type" value="Genomic_DNA"/>
</dbReference>
<dbReference type="GO" id="GO:0003677">
    <property type="term" value="F:DNA binding"/>
    <property type="evidence" value="ECO:0007669"/>
    <property type="project" value="UniProtKB-KW"/>
</dbReference>
<comment type="caution">
    <text evidence="5">The sequence shown here is derived from an EMBL/GenBank/DDBJ whole genome shotgun (WGS) entry which is preliminary data.</text>
</comment>
<evidence type="ECO:0000313" key="6">
    <source>
        <dbReference type="Proteomes" id="UP001174209"/>
    </source>
</evidence>
<dbReference type="Gene3D" id="3.40.50.2300">
    <property type="match status" value="2"/>
</dbReference>
<dbReference type="PROSITE" id="PS50932">
    <property type="entry name" value="HTH_LACI_2"/>
    <property type="match status" value="1"/>
</dbReference>
<name>A0ABT8JW60_9MICC</name>
<dbReference type="SUPFAM" id="SSF53822">
    <property type="entry name" value="Periplasmic binding protein-like I"/>
    <property type="match status" value="1"/>
</dbReference>
<dbReference type="CDD" id="cd06267">
    <property type="entry name" value="PBP1_LacI_sugar_binding-like"/>
    <property type="match status" value="1"/>
</dbReference>
<sequence length="347" mass="36520">MTVTSARGSKRPTIDDVAKAAGVSRGTVSRVLNGGHWVSPDALTAVELAIKKTGYRINPHARSLATSKANTVAFLLSETQERLFEDPNFSILMRGASEALGEHDVSLVLIMAGTKDEQRRARDFITAGHVDGVLLVSSHARGQSIVGEIHQSGIPMIACGIPLGFEGKIGYVAADDAAGAREMVAYLRGLGRTRIATITGPMDTSGGVGRLRGYREEMGPDFDEALTAPGDYSRESGRQAMQQLLVQAPGLDAVFAANDLMAAGALDVLHAAGRRVPEDVAVAGFDDSPVAASTDPGLTTMRQPFARISREMVRILLGVIRGEDPAAIILPTHLVERASTGGVTVSA</sequence>
<dbReference type="Pfam" id="PF00356">
    <property type="entry name" value="LacI"/>
    <property type="match status" value="1"/>
</dbReference>
<protein>
    <submittedName>
        <fullName evidence="5">LacI family DNA-binding transcriptional regulator</fullName>
    </submittedName>
</protein>
<dbReference type="PROSITE" id="PS00356">
    <property type="entry name" value="HTH_LACI_1"/>
    <property type="match status" value="1"/>
</dbReference>
<keyword evidence="1" id="KW-0805">Transcription regulation</keyword>
<dbReference type="PANTHER" id="PTHR30146">
    <property type="entry name" value="LACI-RELATED TRANSCRIPTIONAL REPRESSOR"/>
    <property type="match status" value="1"/>
</dbReference>
<keyword evidence="6" id="KW-1185">Reference proteome</keyword>
<feature type="domain" description="HTH lacI-type" evidence="4">
    <location>
        <begin position="12"/>
        <end position="66"/>
    </location>
</feature>
<dbReference type="InterPro" id="IPR028082">
    <property type="entry name" value="Peripla_BP_I"/>
</dbReference>
<evidence type="ECO:0000256" key="1">
    <source>
        <dbReference type="ARBA" id="ARBA00023015"/>
    </source>
</evidence>
<evidence type="ECO:0000259" key="4">
    <source>
        <dbReference type="PROSITE" id="PS50932"/>
    </source>
</evidence>
<dbReference type="SUPFAM" id="SSF47413">
    <property type="entry name" value="lambda repressor-like DNA-binding domains"/>
    <property type="match status" value="1"/>
</dbReference>
<dbReference type="InterPro" id="IPR010982">
    <property type="entry name" value="Lambda_DNA-bd_dom_sf"/>
</dbReference>
<dbReference type="Proteomes" id="UP001174209">
    <property type="component" value="Unassembled WGS sequence"/>
</dbReference>
<gene>
    <name evidence="5" type="ORF">P5G52_00900</name>
</gene>
<accession>A0ABT8JW60</accession>
<dbReference type="CDD" id="cd01392">
    <property type="entry name" value="HTH_LacI"/>
    <property type="match status" value="1"/>
</dbReference>
<reference evidence="5" key="1">
    <citation type="submission" date="2023-06" db="EMBL/GenBank/DDBJ databases">
        <title>MT1 and MT2 Draft Genomes of Novel Species.</title>
        <authorList>
            <person name="Venkateswaran K."/>
        </authorList>
    </citation>
    <scope>NUCLEOTIDE SEQUENCE</scope>
    <source>
        <strain evidence="5">IIF3SC-B10</strain>
    </source>
</reference>
<evidence type="ECO:0000313" key="5">
    <source>
        <dbReference type="EMBL" id="MDN4609415.1"/>
    </source>
</evidence>
<dbReference type="Gene3D" id="1.10.260.40">
    <property type="entry name" value="lambda repressor-like DNA-binding domains"/>
    <property type="match status" value="1"/>
</dbReference>
<dbReference type="SMART" id="SM00354">
    <property type="entry name" value="HTH_LACI"/>
    <property type="match status" value="1"/>
</dbReference>
<dbReference type="Pfam" id="PF13377">
    <property type="entry name" value="Peripla_BP_3"/>
    <property type="match status" value="1"/>
</dbReference>
<keyword evidence="3" id="KW-0804">Transcription</keyword>
<organism evidence="5 6">
    <name type="scientific">Arthrobacter burdickii</name>
    <dbReference type="NCBI Taxonomy" id="3035920"/>
    <lineage>
        <taxon>Bacteria</taxon>
        <taxon>Bacillati</taxon>
        <taxon>Actinomycetota</taxon>
        <taxon>Actinomycetes</taxon>
        <taxon>Micrococcales</taxon>
        <taxon>Micrococcaceae</taxon>
        <taxon>Arthrobacter</taxon>
    </lineage>
</organism>
<evidence type="ECO:0000256" key="2">
    <source>
        <dbReference type="ARBA" id="ARBA00023125"/>
    </source>
</evidence>
<dbReference type="PANTHER" id="PTHR30146:SF109">
    <property type="entry name" value="HTH-TYPE TRANSCRIPTIONAL REGULATOR GALS"/>
    <property type="match status" value="1"/>
</dbReference>
<dbReference type="InterPro" id="IPR046335">
    <property type="entry name" value="LacI/GalR-like_sensor"/>
</dbReference>
<keyword evidence="2 5" id="KW-0238">DNA-binding</keyword>
<evidence type="ECO:0000256" key="3">
    <source>
        <dbReference type="ARBA" id="ARBA00023163"/>
    </source>
</evidence>
<dbReference type="RefSeq" id="WP_301224107.1">
    <property type="nucleotide sequence ID" value="NZ_JAROCG010000001.1"/>
</dbReference>